<accession>A0A9Q5Z8V8</accession>
<feature type="domain" description="CHAT" evidence="2">
    <location>
        <begin position="219"/>
        <end position="392"/>
    </location>
</feature>
<name>A0A9Q5Z8V8_NOSLI</name>
<comment type="caution">
    <text evidence="3">The sequence shown here is derived from an EMBL/GenBank/DDBJ whole genome shotgun (WGS) entry which is preliminary data.</text>
</comment>
<dbReference type="InterPro" id="IPR024983">
    <property type="entry name" value="CHAT_dom"/>
</dbReference>
<protein>
    <recommendedName>
        <fullName evidence="2">CHAT domain-containing protein</fullName>
    </recommendedName>
</protein>
<dbReference type="AlphaFoldDB" id="A0A9Q5Z8V8"/>
<evidence type="ECO:0000256" key="1">
    <source>
        <dbReference type="SAM" id="MobiDB-lite"/>
    </source>
</evidence>
<feature type="region of interest" description="Disordered" evidence="1">
    <location>
        <begin position="1"/>
        <end position="25"/>
    </location>
</feature>
<sequence length="428" mass="48626">MADKPKSLIQRAIASPKVSSRTKELPFEASETVKLTPTTPSIPKGTEIVTEPELPEAKKLYITIKPPANVAILHISEYGENKYSVWGGHLYKKLDRTDPENKPELSLGKQVTEKVYPDEIKKRMKNFSHVNLELRKWIKDLRDEFGEHLCLVIADHTDFEIPWEMLELSPYQSPHQYIGALITTVRWRKVISIVNDNYIELNFKADMSCGKTVAYVLDTELEGAKDELKTLTKLQGTIYKSSEDNSIYKFHTHLQYDYADHSFVYISCHGTFKNSPKEMALGSGSKENQQLNLETLSKFPLNLVQQSQGIVFINACHSAREQVDPVIRHSYRMGFIELFLAQGARGVIGTLAAVGDIYAAEFACELIKESLTFPQLSVAAILKKLRLKAVENLGDNPTEKQLLSLIYRFMYVYYGNPMTVLRLTRQGE</sequence>
<dbReference type="Pfam" id="PF12770">
    <property type="entry name" value="CHAT"/>
    <property type="match status" value="1"/>
</dbReference>
<proteinExistence type="predicted"/>
<dbReference type="EMBL" id="LAHD01000082">
    <property type="protein sequence ID" value="PHK00378.1"/>
    <property type="molecule type" value="Genomic_DNA"/>
</dbReference>
<reference evidence="3 4" key="1">
    <citation type="submission" date="2015-02" db="EMBL/GenBank/DDBJ databases">
        <title>Nostoc linckia genome annotation.</title>
        <authorList>
            <person name="Zhou Z."/>
        </authorList>
    </citation>
    <scope>NUCLEOTIDE SEQUENCE [LARGE SCALE GENOMIC DNA]</scope>
    <source>
        <strain evidence="4">z8</strain>
    </source>
</reference>
<dbReference type="RefSeq" id="WP_180267745.1">
    <property type="nucleotide sequence ID" value="NZ_LAHD01000082.1"/>
</dbReference>
<organism evidence="3 4">
    <name type="scientific">Nostoc linckia z8</name>
    <dbReference type="NCBI Taxonomy" id="1628746"/>
    <lineage>
        <taxon>Bacteria</taxon>
        <taxon>Bacillati</taxon>
        <taxon>Cyanobacteriota</taxon>
        <taxon>Cyanophyceae</taxon>
        <taxon>Nostocales</taxon>
        <taxon>Nostocaceae</taxon>
        <taxon>Nostoc</taxon>
    </lineage>
</organism>
<evidence type="ECO:0000313" key="3">
    <source>
        <dbReference type="EMBL" id="PHK00378.1"/>
    </source>
</evidence>
<evidence type="ECO:0000259" key="2">
    <source>
        <dbReference type="Pfam" id="PF12770"/>
    </source>
</evidence>
<evidence type="ECO:0000313" key="4">
    <source>
        <dbReference type="Proteomes" id="UP000222310"/>
    </source>
</evidence>
<gene>
    <name evidence="3" type="ORF">VF08_24295</name>
</gene>
<dbReference type="Proteomes" id="UP000222310">
    <property type="component" value="Unassembled WGS sequence"/>
</dbReference>